<evidence type="ECO:0000313" key="2">
    <source>
        <dbReference type="Proteomes" id="UP001334084"/>
    </source>
</evidence>
<dbReference type="RefSeq" id="XP_065329843.1">
    <property type="nucleotide sequence ID" value="XM_065473771.1"/>
</dbReference>
<reference evidence="1" key="1">
    <citation type="journal article" date="2024" name="BMC Genomics">
        <title>Functional annotation of a divergent genome using sequence and structure-based similarity.</title>
        <authorList>
            <person name="Svedberg D."/>
            <person name="Winiger R.R."/>
            <person name="Berg A."/>
            <person name="Sharma H."/>
            <person name="Tellgren-Roth C."/>
            <person name="Debrunner-Vossbrinck B.A."/>
            <person name="Vossbrinck C.R."/>
            <person name="Barandun J."/>
        </authorList>
    </citation>
    <scope>NUCLEOTIDE SEQUENCE</scope>
    <source>
        <strain evidence="1">Illinois isolate</strain>
    </source>
</reference>
<organism evidence="1 2">
    <name type="scientific">Vairimorpha necatrix</name>
    <dbReference type="NCBI Taxonomy" id="6039"/>
    <lineage>
        <taxon>Eukaryota</taxon>
        <taxon>Fungi</taxon>
        <taxon>Fungi incertae sedis</taxon>
        <taxon>Microsporidia</taxon>
        <taxon>Nosematidae</taxon>
        <taxon>Vairimorpha</taxon>
    </lineage>
</organism>
<gene>
    <name evidence="1" type="ORF">VNE69_06022</name>
</gene>
<name>A0AAX4JCV4_9MICR</name>
<dbReference type="EMBL" id="CP142731">
    <property type="protein sequence ID" value="WUR03698.1"/>
    <property type="molecule type" value="Genomic_DNA"/>
</dbReference>
<dbReference type="GeneID" id="90541519"/>
<dbReference type="Proteomes" id="UP001334084">
    <property type="component" value="Chromosome 6"/>
</dbReference>
<keyword evidence="2" id="KW-1185">Reference proteome</keyword>
<protein>
    <submittedName>
        <fullName evidence="1">Uncharacterized protein</fullName>
    </submittedName>
</protein>
<evidence type="ECO:0000313" key="1">
    <source>
        <dbReference type="EMBL" id="WUR03698.1"/>
    </source>
</evidence>
<dbReference type="AlphaFoldDB" id="A0AAX4JCV4"/>
<dbReference type="KEGG" id="vnx:VNE69_06022"/>
<accession>A0AAX4JCV4</accession>
<proteinExistence type="predicted"/>
<sequence length="293" mass="35937">MLQYMFFVISSDIETEHQHLELYPKYIYKSDNTRKRKFDMMSEGLYERINHFEKIENYDSVFFNSDYNNNFNLRYINKKEKVIILNVNDLQNILDYKILKIKLNDLINMWNTEDSNMARKIYFAKNMKPNEKNTYKKTKQSIRRKFDEVYIKFLENMNTIKMAAEIIVQDEYTEDIEDQLIFFDLFFEFFKIYAAGSYFNYKSKSYAIMHFYGTLPLRMNVFMNEFQIVDRFKTLKIFFEYAYLINFNETDKNRIKRSFSEIYDGLYIFYNNLEKLCKECLLIIDIMEKLIYT</sequence>